<dbReference type="Pfam" id="PF26107">
    <property type="entry name" value="BrxR_CTD"/>
    <property type="match status" value="1"/>
</dbReference>
<accession>A0A8I0MX78</accession>
<dbReference type="AlphaFoldDB" id="A0A8I0MX78"/>
<dbReference type="Pfam" id="PF26109">
    <property type="entry name" value="WHD_BrxR"/>
    <property type="match status" value="1"/>
</dbReference>
<evidence type="ECO:0000259" key="3">
    <source>
        <dbReference type="Pfam" id="PF26109"/>
    </source>
</evidence>
<organism evidence="4 5">
    <name type="scientific">Pseudoalteromonas peptidolytica F12-50-A1</name>
    <dbReference type="NCBI Taxonomy" id="1315280"/>
    <lineage>
        <taxon>Bacteria</taxon>
        <taxon>Pseudomonadati</taxon>
        <taxon>Pseudomonadota</taxon>
        <taxon>Gammaproteobacteria</taxon>
        <taxon>Alteromonadales</taxon>
        <taxon>Pseudoalteromonadaceae</taxon>
        <taxon>Pseudoalteromonas</taxon>
    </lineage>
</organism>
<protein>
    <recommendedName>
        <fullName evidence="6">WYL domain-containing protein</fullName>
    </recommendedName>
</protein>
<sequence length="279" mass="32883">MNFDELKWDQILRFRLIEIVVLWEGRLTTNHLCDAFRIGRQQASRDISKYKSFFEHEQIVLDQKIKGYKPSPDFTPLFIKGAPGEYLSFLHQQQSMDNCFEFFNWGNAECEILNVPDRAVSPNIVRKLIIAARECRRVDVDYVSLSSPYIKGRIITPHTIIYDGVRWHVRAYDEETTDYIDLVLSRFRNEPDLMDLSSHTRAADTKWNNFKDITLIPNPYLSEAQQEIIATDYNMSNNKLVLNIRQPLIMYYKQRFHVCEDTKLLKKHPAQYHLTIEGS</sequence>
<dbReference type="InterPro" id="IPR051534">
    <property type="entry name" value="CBASS_pafABC_assoc_protein"/>
</dbReference>
<evidence type="ECO:0000259" key="2">
    <source>
        <dbReference type="Pfam" id="PF26107"/>
    </source>
</evidence>
<dbReference type="PROSITE" id="PS52050">
    <property type="entry name" value="WYL"/>
    <property type="match status" value="1"/>
</dbReference>
<dbReference type="Pfam" id="PF13280">
    <property type="entry name" value="WYL"/>
    <property type="match status" value="1"/>
</dbReference>
<feature type="domain" description="DNA-binding transcriptional repressor CapW C-terminal dimerisation" evidence="2">
    <location>
        <begin position="212"/>
        <end position="275"/>
    </location>
</feature>
<dbReference type="InterPro" id="IPR059020">
    <property type="entry name" value="CapW_CTD"/>
</dbReference>
<proteinExistence type="predicted"/>
<dbReference type="PANTHER" id="PTHR34580:SF3">
    <property type="entry name" value="PROTEIN PAFB"/>
    <property type="match status" value="1"/>
</dbReference>
<feature type="domain" description="DNA-binding transcriptional repressor CapW winged helix-turn-helix" evidence="3">
    <location>
        <begin position="9"/>
        <end position="92"/>
    </location>
</feature>
<dbReference type="PANTHER" id="PTHR34580">
    <property type="match status" value="1"/>
</dbReference>
<comment type="caution">
    <text evidence="4">The sequence shown here is derived from an EMBL/GenBank/DDBJ whole genome shotgun (WGS) entry which is preliminary data.</text>
</comment>
<dbReference type="InterPro" id="IPR059019">
    <property type="entry name" value="WHD_CapW"/>
</dbReference>
<evidence type="ECO:0000259" key="1">
    <source>
        <dbReference type="Pfam" id="PF13280"/>
    </source>
</evidence>
<dbReference type="RefSeq" id="WP_147391196.1">
    <property type="nucleotide sequence ID" value="NZ_AQHF01000026.1"/>
</dbReference>
<dbReference type="InterPro" id="IPR026881">
    <property type="entry name" value="WYL_dom"/>
</dbReference>
<evidence type="ECO:0000313" key="4">
    <source>
        <dbReference type="EMBL" id="MBE0347619.1"/>
    </source>
</evidence>
<dbReference type="PIRSF" id="PIRSF015558">
    <property type="entry name" value="Txn_reg_DeoR_prd"/>
    <property type="match status" value="1"/>
</dbReference>
<feature type="domain" description="WYL" evidence="1">
    <location>
        <begin position="125"/>
        <end position="188"/>
    </location>
</feature>
<keyword evidence="5" id="KW-1185">Reference proteome</keyword>
<evidence type="ECO:0000313" key="5">
    <source>
        <dbReference type="Proteomes" id="UP000660708"/>
    </source>
</evidence>
<name>A0A8I0MX78_9GAMM</name>
<dbReference type="InterPro" id="IPR016634">
    <property type="entry name" value="CapW-like"/>
</dbReference>
<gene>
    <name evidence="4" type="ORF">PPEP_a2112</name>
</gene>
<dbReference type="EMBL" id="AQHF01000026">
    <property type="protein sequence ID" value="MBE0347619.1"/>
    <property type="molecule type" value="Genomic_DNA"/>
</dbReference>
<reference evidence="4 5" key="1">
    <citation type="submission" date="2015-06" db="EMBL/GenBank/DDBJ databases">
        <title>Genome sequence of Pseudoalteromonas peptidolytica.</title>
        <authorList>
            <person name="Xie B.-B."/>
            <person name="Rong J.-C."/>
            <person name="Qin Q.-L."/>
            <person name="Zhang Y.-Z."/>
        </authorList>
    </citation>
    <scope>NUCLEOTIDE SEQUENCE [LARGE SCALE GENOMIC DNA]</scope>
    <source>
        <strain evidence="4 5">F12-50-A1</strain>
    </source>
</reference>
<evidence type="ECO:0008006" key="6">
    <source>
        <dbReference type="Google" id="ProtNLM"/>
    </source>
</evidence>
<dbReference type="Proteomes" id="UP000660708">
    <property type="component" value="Unassembled WGS sequence"/>
</dbReference>